<dbReference type="GO" id="GO:0006355">
    <property type="term" value="P:regulation of DNA-templated transcription"/>
    <property type="evidence" value="ECO:0007669"/>
    <property type="project" value="UniProtKB-UniRule"/>
</dbReference>
<dbReference type="PROSITE" id="PS51733">
    <property type="entry name" value="BPL_LPL_CATALYTIC"/>
    <property type="match status" value="1"/>
</dbReference>
<keyword evidence="1 5" id="KW-0436">Ligase</keyword>
<dbReference type="SUPFAM" id="SSF55681">
    <property type="entry name" value="Class II aaRS and biotin synthetases"/>
    <property type="match status" value="1"/>
</dbReference>
<dbReference type="InterPro" id="IPR004408">
    <property type="entry name" value="Biotin_CoA_COase_ligase"/>
</dbReference>
<dbReference type="PANTHER" id="PTHR12835:SF5">
    <property type="entry name" value="BIOTIN--PROTEIN LIGASE"/>
    <property type="match status" value="1"/>
</dbReference>
<dbReference type="Pfam" id="PF03099">
    <property type="entry name" value="BPL_LplA_LipB"/>
    <property type="match status" value="1"/>
</dbReference>
<dbReference type="HAMAP" id="MF_00978">
    <property type="entry name" value="Bifunct_BirA"/>
    <property type="match status" value="1"/>
</dbReference>
<evidence type="ECO:0000259" key="6">
    <source>
        <dbReference type="PROSITE" id="PS51733"/>
    </source>
</evidence>
<dbReference type="CDD" id="cd16442">
    <property type="entry name" value="BPL"/>
    <property type="match status" value="1"/>
</dbReference>
<dbReference type="InterPro" id="IPR045864">
    <property type="entry name" value="aa-tRNA-synth_II/BPL/LPL"/>
</dbReference>
<evidence type="ECO:0000256" key="3">
    <source>
        <dbReference type="ARBA" id="ARBA00022840"/>
    </source>
</evidence>
<dbReference type="AlphaFoldDB" id="A0A0U2YQI2"/>
<dbReference type="InterPro" id="IPR036390">
    <property type="entry name" value="WH_DNA-bd_sf"/>
</dbReference>
<keyword evidence="5" id="KW-0805">Transcription regulation</keyword>
<evidence type="ECO:0000313" key="7">
    <source>
        <dbReference type="EMBL" id="ALS73870.1"/>
    </source>
</evidence>
<keyword evidence="8" id="KW-1185">Reference proteome</keyword>
<dbReference type="InterPro" id="IPR003142">
    <property type="entry name" value="BPL_C"/>
</dbReference>
<dbReference type="PANTHER" id="PTHR12835">
    <property type="entry name" value="BIOTIN PROTEIN LIGASE"/>
    <property type="match status" value="1"/>
</dbReference>
<feature type="domain" description="BPL/LPL catalytic" evidence="6">
    <location>
        <begin position="64"/>
        <end position="262"/>
    </location>
</feature>
<name>A0A0U2YQI2_9BACL</name>
<dbReference type="Gene3D" id="1.10.10.10">
    <property type="entry name" value="Winged helix-like DNA-binding domain superfamily/Winged helix DNA-binding domain"/>
    <property type="match status" value="1"/>
</dbReference>
<comment type="catalytic activity">
    <reaction evidence="5">
        <text>biotin + L-lysyl-[protein] + ATP = N(6)-biotinyl-L-lysyl-[protein] + AMP + diphosphate + H(+)</text>
        <dbReference type="Rhea" id="RHEA:11756"/>
        <dbReference type="Rhea" id="RHEA-COMP:9752"/>
        <dbReference type="Rhea" id="RHEA-COMP:10505"/>
        <dbReference type="ChEBI" id="CHEBI:15378"/>
        <dbReference type="ChEBI" id="CHEBI:29969"/>
        <dbReference type="ChEBI" id="CHEBI:30616"/>
        <dbReference type="ChEBI" id="CHEBI:33019"/>
        <dbReference type="ChEBI" id="CHEBI:57586"/>
        <dbReference type="ChEBI" id="CHEBI:83144"/>
        <dbReference type="ChEBI" id="CHEBI:456215"/>
        <dbReference type="EC" id="6.3.4.15"/>
    </reaction>
</comment>
<feature type="DNA-binding region" description="H-T-H motif" evidence="5">
    <location>
        <begin position="23"/>
        <end position="42"/>
    </location>
</feature>
<comment type="caution">
    <text evidence="5">Lacks conserved residue(s) required for the propagation of feature annotation.</text>
</comment>
<reference evidence="7" key="1">
    <citation type="submission" date="2016-01" db="EMBL/GenBank/DDBJ databases">
        <title>Complete genome of Planococcus rifietoensis type strain M8.</title>
        <authorList>
            <person name="See-Too W.S."/>
        </authorList>
    </citation>
    <scope>NUCLEOTIDE SEQUENCE [LARGE SCALE GENOMIC DNA]</scope>
    <source>
        <strain evidence="7">M8</strain>
    </source>
</reference>
<dbReference type="KEGG" id="prt:AUC31_00780"/>
<evidence type="ECO:0000256" key="5">
    <source>
        <dbReference type="HAMAP-Rule" id="MF_00978"/>
    </source>
</evidence>
<feature type="binding site" evidence="5">
    <location>
        <begin position="122"/>
        <end position="124"/>
    </location>
    <ligand>
        <name>biotin</name>
        <dbReference type="ChEBI" id="CHEBI:57586"/>
    </ligand>
</feature>
<dbReference type="NCBIfam" id="TIGR00121">
    <property type="entry name" value="birA_ligase"/>
    <property type="match status" value="1"/>
</dbReference>
<feature type="binding site" evidence="5">
    <location>
        <position position="118"/>
    </location>
    <ligand>
        <name>biotin</name>
        <dbReference type="ChEBI" id="CHEBI:57586"/>
    </ligand>
</feature>
<keyword evidence="5" id="KW-0678">Repressor</keyword>
<dbReference type="Gene3D" id="3.30.930.10">
    <property type="entry name" value="Bira Bifunctional Protein, Domain 2"/>
    <property type="match status" value="1"/>
</dbReference>
<keyword evidence="5" id="KW-0238">DNA-binding</keyword>
<dbReference type="Gene3D" id="2.30.30.100">
    <property type="match status" value="1"/>
</dbReference>
<keyword evidence="2 5" id="KW-0547">Nucleotide-binding</keyword>
<keyword evidence="4 5" id="KW-0092">Biotin</keyword>
<evidence type="ECO:0000313" key="8">
    <source>
        <dbReference type="Proteomes" id="UP000067683"/>
    </source>
</evidence>
<comment type="function">
    <text evidence="5">Acts both as a biotin--[acetyl-CoA-carboxylase] ligase and a repressor.</text>
</comment>
<dbReference type="Pfam" id="PF02237">
    <property type="entry name" value="BPL_C"/>
    <property type="match status" value="1"/>
</dbReference>
<dbReference type="SUPFAM" id="SSF46785">
    <property type="entry name" value="Winged helix' DNA-binding domain"/>
    <property type="match status" value="1"/>
</dbReference>
<dbReference type="SUPFAM" id="SSF50037">
    <property type="entry name" value="C-terminal domain of transcriptional repressors"/>
    <property type="match status" value="1"/>
</dbReference>
<gene>
    <name evidence="5" type="primary">birA</name>
    <name evidence="7" type="ORF">AUC31_00780</name>
</gene>
<evidence type="ECO:0000256" key="2">
    <source>
        <dbReference type="ARBA" id="ARBA00022741"/>
    </source>
</evidence>
<dbReference type="OrthoDB" id="9807064at2"/>
<comment type="similarity">
    <text evidence="5">Belongs to the biotin--protein ligase family.</text>
</comment>
<dbReference type="GO" id="GO:0005737">
    <property type="term" value="C:cytoplasm"/>
    <property type="evidence" value="ECO:0007669"/>
    <property type="project" value="TreeGrafter"/>
</dbReference>
<dbReference type="InterPro" id="IPR036388">
    <property type="entry name" value="WH-like_DNA-bd_sf"/>
</dbReference>
<evidence type="ECO:0000256" key="1">
    <source>
        <dbReference type="ARBA" id="ARBA00022598"/>
    </source>
</evidence>
<dbReference type="Pfam" id="PF08279">
    <property type="entry name" value="HTH_11"/>
    <property type="match status" value="1"/>
</dbReference>
<dbReference type="GO" id="GO:0004077">
    <property type="term" value="F:biotin--[biotin carboxyl-carrier protein] ligase activity"/>
    <property type="evidence" value="ECO:0007669"/>
    <property type="project" value="UniProtKB-UniRule"/>
</dbReference>
<dbReference type="InterPro" id="IPR013196">
    <property type="entry name" value="HTH_11"/>
</dbReference>
<sequence>MNITVTHKLATRLLEAGSEPVSGQQLADEFGVSRTAIWKHMKELEEMGYGIESVRKKGYRIQKSPDSLEAFLVQADLKTKKIGKRIEYMEQCASTQIVAHQLAQEGAPDGTVVIAELQTEGRGRLMRKWDSAKGQGIWMSIILRPDVPPHKAPQFTLVAAVAIVRAIQSVTGLEASIKWPNDILFGTKKATGILTELQSDADGIQALIIGIGVNVNQEREDFDAAVQDIATSLRLESGQPINRRELVQEILHFLEVYTELYIEKGFAPLKILWEGHSATIGKAIRARMSRETLEGIAEGITEDGVLQLRTADGKLHGIYSADIELK</sequence>
<keyword evidence="3 5" id="KW-0067">ATP-binding</keyword>
<dbReference type="GO" id="GO:0003677">
    <property type="term" value="F:DNA binding"/>
    <property type="evidence" value="ECO:0007669"/>
    <property type="project" value="UniProtKB-UniRule"/>
</dbReference>
<dbReference type="InterPro" id="IPR008988">
    <property type="entry name" value="Transcriptional_repressor_C"/>
</dbReference>
<keyword evidence="5" id="KW-0804">Transcription</keyword>
<dbReference type="Proteomes" id="UP000067683">
    <property type="component" value="Chromosome"/>
</dbReference>
<dbReference type="InterPro" id="IPR004143">
    <property type="entry name" value="BPL_LPL_catalytic"/>
</dbReference>
<organism evidence="7 8">
    <name type="scientific">Planococcus rifietoensis</name>
    <dbReference type="NCBI Taxonomy" id="200991"/>
    <lineage>
        <taxon>Bacteria</taxon>
        <taxon>Bacillati</taxon>
        <taxon>Bacillota</taxon>
        <taxon>Bacilli</taxon>
        <taxon>Bacillales</taxon>
        <taxon>Caryophanaceae</taxon>
        <taxon>Planococcus</taxon>
    </lineage>
</organism>
<feature type="binding site" evidence="5">
    <location>
        <position position="189"/>
    </location>
    <ligand>
        <name>biotin</name>
        <dbReference type="ChEBI" id="CHEBI:57586"/>
    </ligand>
</feature>
<dbReference type="STRING" id="200991.AUC31_00780"/>
<accession>A0A0U2YQI2</accession>
<dbReference type="RefSeq" id="WP_058380579.1">
    <property type="nucleotide sequence ID" value="NZ_CP013659.2"/>
</dbReference>
<proteinExistence type="inferred from homology"/>
<dbReference type="EC" id="6.3.4.15" evidence="5"/>
<dbReference type="EMBL" id="CP013659">
    <property type="protein sequence ID" value="ALS73870.1"/>
    <property type="molecule type" value="Genomic_DNA"/>
</dbReference>
<evidence type="ECO:0000256" key="4">
    <source>
        <dbReference type="ARBA" id="ARBA00023267"/>
    </source>
</evidence>
<dbReference type="GO" id="GO:0016740">
    <property type="term" value="F:transferase activity"/>
    <property type="evidence" value="ECO:0007669"/>
    <property type="project" value="UniProtKB-ARBA"/>
</dbReference>
<protein>
    <recommendedName>
        <fullName evidence="5">Bifunctional ligase/repressor BirA</fullName>
    </recommendedName>
    <alternativeName>
        <fullName evidence="5">Biotin--[acetyl-CoA-carboxylase] ligase</fullName>
        <ecNumber evidence="5">6.3.4.15</ecNumber>
    </alternativeName>
    <alternativeName>
        <fullName evidence="5">Biotin--protein ligase</fullName>
    </alternativeName>
    <alternativeName>
        <fullName evidence="5">Biotin-[acetyl-CoA carboxylase] synthetase</fullName>
    </alternativeName>
</protein>
<dbReference type="GO" id="GO:0005524">
    <property type="term" value="F:ATP binding"/>
    <property type="evidence" value="ECO:0007669"/>
    <property type="project" value="UniProtKB-UniRule"/>
</dbReference>
<dbReference type="InterPro" id="IPR030855">
    <property type="entry name" value="Bifunct_BirA"/>
</dbReference>
<dbReference type="GO" id="GO:0009249">
    <property type="term" value="P:protein lipoylation"/>
    <property type="evidence" value="ECO:0007669"/>
    <property type="project" value="UniProtKB-ARBA"/>
</dbReference>